<accession>A0ABT2Y448</accession>
<dbReference type="EMBL" id="JAOVQM010000001">
    <property type="protein sequence ID" value="MCV2231511.1"/>
    <property type="molecule type" value="Genomic_DNA"/>
</dbReference>
<dbReference type="Proteomes" id="UP001177160">
    <property type="component" value="Unassembled WGS sequence"/>
</dbReference>
<sequence>MSINFAIKHCGIVYLVGNLNPELKQAHLTPKDFGVVFKNDNFVVGSYEPNPVDYILSDNPQWFKLPQNDLSNKGIIVNQIVNPWFKRACDLGLIKEENSQKAFRHIIVYKNKIYQLLRSLFVVEVDHYAAFGQEEQVLFSNLMTFTDDLNIHDFIHDLMKKVSHSYSNYSTRYVVYNTSDHTYHFNEVNPL</sequence>
<evidence type="ECO:0000313" key="1">
    <source>
        <dbReference type="EMBL" id="MCV2231511.1"/>
    </source>
</evidence>
<proteinExistence type="predicted"/>
<name>A0ABT2Y448_9MOLU</name>
<organism evidence="1 2">
    <name type="scientific">Paracholeplasma manati</name>
    <dbReference type="NCBI Taxonomy" id="591373"/>
    <lineage>
        <taxon>Bacteria</taxon>
        <taxon>Bacillati</taxon>
        <taxon>Mycoplasmatota</taxon>
        <taxon>Mollicutes</taxon>
        <taxon>Acholeplasmatales</taxon>
        <taxon>Acholeplasmataceae</taxon>
        <taxon>Paracholeplasma</taxon>
    </lineage>
</organism>
<dbReference type="RefSeq" id="WP_263607634.1">
    <property type="nucleotide sequence ID" value="NZ_JAOVQM010000001.1"/>
</dbReference>
<reference evidence="1" key="1">
    <citation type="submission" date="2022-09" db="EMBL/GenBank/DDBJ databases">
        <title>Novel Mycoplasma species identified in domestic and wild animals.</title>
        <authorList>
            <person name="Volokhov D.V."/>
            <person name="Furtak V.A."/>
            <person name="Zagorodnyaya T.A."/>
        </authorList>
    </citation>
    <scope>NUCLEOTIDE SEQUENCE</scope>
    <source>
        <strain evidence="1">Oakley</strain>
    </source>
</reference>
<gene>
    <name evidence="1" type="ORF">N7548_01540</name>
</gene>
<protein>
    <submittedName>
        <fullName evidence="1">Uncharacterized protein</fullName>
    </submittedName>
</protein>
<comment type="caution">
    <text evidence="1">The sequence shown here is derived from an EMBL/GenBank/DDBJ whole genome shotgun (WGS) entry which is preliminary data.</text>
</comment>
<keyword evidence="2" id="KW-1185">Reference proteome</keyword>
<evidence type="ECO:0000313" key="2">
    <source>
        <dbReference type="Proteomes" id="UP001177160"/>
    </source>
</evidence>